<dbReference type="Pfam" id="PF13704">
    <property type="entry name" value="Glyco_tranf_2_4"/>
    <property type="match status" value="1"/>
</dbReference>
<reference evidence="3 4" key="1">
    <citation type="journal article" date="2011" name="Proc. Natl. Acad. Sci. U.S.A.">
        <title>Niche of harmful alga Aureococcus anophagefferens revealed through ecogenomics.</title>
        <authorList>
            <person name="Gobler C.J."/>
            <person name="Berry D.L."/>
            <person name="Dyhrman S.T."/>
            <person name="Wilhelm S.W."/>
            <person name="Salamov A."/>
            <person name="Lobanov A.V."/>
            <person name="Zhang Y."/>
            <person name="Collier J.L."/>
            <person name="Wurch L.L."/>
            <person name="Kustka A.B."/>
            <person name="Dill B.D."/>
            <person name="Shah M."/>
            <person name="VerBerkmoes N.C."/>
            <person name="Kuo A."/>
            <person name="Terry A."/>
            <person name="Pangilinan J."/>
            <person name="Lindquist E.A."/>
            <person name="Lucas S."/>
            <person name="Paulsen I.T."/>
            <person name="Hattenrath-Lehmann T.K."/>
            <person name="Talmage S.C."/>
            <person name="Walker E.A."/>
            <person name="Koch F."/>
            <person name="Burson A.M."/>
            <person name="Marcoval M.A."/>
            <person name="Tang Y.Z."/>
            <person name="Lecleir G.R."/>
            <person name="Coyne K.J."/>
            <person name="Berg G.M."/>
            <person name="Bertrand E.M."/>
            <person name="Saito M.A."/>
            <person name="Gladyshev V.N."/>
            <person name="Grigoriev I.V."/>
        </authorList>
    </citation>
    <scope>NUCLEOTIDE SEQUENCE [LARGE SCALE GENOMIC DNA]</scope>
    <source>
        <strain evidence="4">CCMP 1984</strain>
    </source>
</reference>
<evidence type="ECO:0000313" key="4">
    <source>
        <dbReference type="Proteomes" id="UP000002729"/>
    </source>
</evidence>
<accession>F0XX18</accession>
<dbReference type="InParanoid" id="F0XX18"/>
<protein>
    <recommendedName>
        <fullName evidence="5">Glycosyltransferase family 92 protein</fullName>
    </recommendedName>
</protein>
<keyword evidence="2" id="KW-0732">Signal</keyword>
<proteinExistence type="predicted"/>
<sequence length="943" mass="99768">MLALAVAILSAVLTDAGVVEPLDGAGLVDAVTRNGTRRAFFVVMCRVKNERLLLSDFVPYYLNQGADHVVVLVDVGSQDEYPAWLASHPDATFVRELGPSKTRHHSQLWMSRLAYPALRPHVEWLAFVDVDEFVVTRASPNRTVRDELAALGAAACVSVPWLMFSHGGLVDEPASPIKELTSRLDLDRHHRHPSALRKWKDAYETVDVKTIFRMARFEGTEIHHPCARHDATQRKFGARCANRGVACVDGVTGDRRPIGSSRSTPREAELAAAKLVIHHYRFTSRRKIREKCGNGGRVSPEYAGPQCVENAVLADPAEIEDASLADRLSWPLWDGAAAKDRGRTALAARAMGRWQRDVAAACGGARDHGAILGAAAPPRPAGAGFAAWRRAARPPELVPARNASPGVPVAATPFEARRPGTPASAPQASLRVLDAGLGAAAARWAHDVLCAQGVASCAANDARGPSSRGCCHAPPEARAAHAALLAWYADLERRAGSGAEANGSTWASAYDRGVSLLAAAAASGLVAAAGAPYTHFLPELLALVPDLRVAQTLGPAEEWASRHAAPRRDGARGESVACAEDVVRRFGLASYFDLRCLAADRAAASAPFVPLASLSELAEAPAPLAAKYAAHGDHARALVELRIVVVERGGDWDPATSALPALAGRYGLRRDDGTYSYRRAYARYLEDDAAACAASHHPFGEEFEPKFRAPADRGGCYVAAAVEAAWAGAGAYALSLALPEPGRSYAVNVLGGFDGCAEPLEALDAARFAADEAAWANRSAPAAPCAGYARGDAAMGPVLATFEVPADALHAAPRRTRCRFESIRGAYAWRRPHNHSARFLGVDACAPLEDRGGAPFCAGDVKRASMAAVGDSNTGYVLEAAASAARSSGSVSAGGAGSPPRRKDDRSKNEWGPPGTQLGSRAHAKELDQRTLSWAGATRQPMA</sequence>
<name>F0XX18_AURAN</name>
<gene>
    <name evidence="3" type="ORF">AURANDRAFT_60409</name>
</gene>
<dbReference type="Proteomes" id="UP000002729">
    <property type="component" value="Unassembled WGS sequence"/>
</dbReference>
<evidence type="ECO:0000256" key="2">
    <source>
        <dbReference type="SAM" id="SignalP"/>
    </source>
</evidence>
<dbReference type="GeneID" id="20222997"/>
<dbReference type="OrthoDB" id="2526284at2759"/>
<dbReference type="EMBL" id="GL833120">
    <property type="protein sequence ID" value="EGB13216.1"/>
    <property type="molecule type" value="Genomic_DNA"/>
</dbReference>
<feature type="region of interest" description="Disordered" evidence="1">
    <location>
        <begin position="887"/>
        <end position="943"/>
    </location>
</feature>
<evidence type="ECO:0000256" key="1">
    <source>
        <dbReference type="SAM" id="MobiDB-lite"/>
    </source>
</evidence>
<organism evidence="4">
    <name type="scientific">Aureococcus anophagefferens</name>
    <name type="common">Harmful bloom alga</name>
    <dbReference type="NCBI Taxonomy" id="44056"/>
    <lineage>
        <taxon>Eukaryota</taxon>
        <taxon>Sar</taxon>
        <taxon>Stramenopiles</taxon>
        <taxon>Ochrophyta</taxon>
        <taxon>Pelagophyceae</taxon>
        <taxon>Pelagomonadales</taxon>
        <taxon>Pelagomonadaceae</taxon>
        <taxon>Aureococcus</taxon>
    </lineage>
</organism>
<dbReference type="KEGG" id="aaf:AURANDRAFT_60409"/>
<evidence type="ECO:0008006" key="5">
    <source>
        <dbReference type="Google" id="ProtNLM"/>
    </source>
</evidence>
<dbReference type="RefSeq" id="XP_009032807.1">
    <property type="nucleotide sequence ID" value="XM_009034559.1"/>
</dbReference>
<keyword evidence="4" id="KW-1185">Reference proteome</keyword>
<feature type="signal peptide" evidence="2">
    <location>
        <begin position="1"/>
        <end position="16"/>
    </location>
</feature>
<dbReference type="AlphaFoldDB" id="F0XX18"/>
<feature type="chain" id="PRO_5003264187" description="Glycosyltransferase family 92 protein" evidence="2">
    <location>
        <begin position="17"/>
        <end position="943"/>
    </location>
</feature>
<evidence type="ECO:0000313" key="3">
    <source>
        <dbReference type="EMBL" id="EGB13216.1"/>
    </source>
</evidence>